<dbReference type="VEuPathDB" id="FungiDB:FOXG_21106"/>
<dbReference type="Proteomes" id="UP000219369">
    <property type="component" value="Unassembled WGS sequence"/>
</dbReference>
<evidence type="ECO:0000256" key="1">
    <source>
        <dbReference type="SAM" id="MobiDB-lite"/>
    </source>
</evidence>
<feature type="compositionally biased region" description="Polar residues" evidence="1">
    <location>
        <begin position="227"/>
        <end position="244"/>
    </location>
</feature>
<evidence type="ECO:0000313" key="3">
    <source>
        <dbReference type="Proteomes" id="UP000219369"/>
    </source>
</evidence>
<dbReference type="VEuPathDB" id="FungiDB:FOMG_09689"/>
<name>A0A2H3TSH0_FUSOX</name>
<dbReference type="VEuPathDB" id="FungiDB:FOIG_10393"/>
<gene>
    <name evidence="2" type="ORF">FRV6_15675</name>
</gene>
<feature type="region of interest" description="Disordered" evidence="1">
    <location>
        <begin position="1"/>
        <end position="38"/>
    </location>
</feature>
<dbReference type="AlphaFoldDB" id="A0A2H3TSH0"/>
<feature type="compositionally biased region" description="Polar residues" evidence="1">
    <location>
        <begin position="24"/>
        <end position="33"/>
    </location>
</feature>
<dbReference type="VEuPathDB" id="FungiDB:FOC1_g10004290"/>
<feature type="compositionally biased region" description="Polar residues" evidence="1">
    <location>
        <begin position="282"/>
        <end position="299"/>
    </location>
</feature>
<reference evidence="3" key="1">
    <citation type="submission" date="2016-09" db="EMBL/GenBank/DDBJ databases">
        <authorList>
            <person name="Guldener U."/>
        </authorList>
    </citation>
    <scope>NUCLEOTIDE SEQUENCE [LARGE SCALE GENOMIC DNA]</scope>
    <source>
        <strain evidence="3">V64-1</strain>
    </source>
</reference>
<dbReference type="VEuPathDB" id="FungiDB:HZS61_010751"/>
<dbReference type="EMBL" id="FMJY01000010">
    <property type="protein sequence ID" value="SCO91547.1"/>
    <property type="molecule type" value="Genomic_DNA"/>
</dbReference>
<proteinExistence type="predicted"/>
<dbReference type="OrthoDB" id="3261350at2759"/>
<dbReference type="VEuPathDB" id="FungiDB:FOZG_15564"/>
<accession>A0A2H3TSH0</accession>
<organism evidence="2 3">
    <name type="scientific">Fusarium oxysporum</name>
    <name type="common">Fusarium vascular wilt</name>
    <dbReference type="NCBI Taxonomy" id="5507"/>
    <lineage>
        <taxon>Eukaryota</taxon>
        <taxon>Fungi</taxon>
        <taxon>Dikarya</taxon>
        <taxon>Ascomycota</taxon>
        <taxon>Pezizomycotina</taxon>
        <taxon>Sordariomycetes</taxon>
        <taxon>Hypocreomycetidae</taxon>
        <taxon>Hypocreales</taxon>
        <taxon>Nectriaceae</taxon>
        <taxon>Fusarium</taxon>
        <taxon>Fusarium oxysporum species complex</taxon>
    </lineage>
</organism>
<feature type="region of interest" description="Disordered" evidence="1">
    <location>
        <begin position="220"/>
        <end position="309"/>
    </location>
</feature>
<sequence length="522" mass="57223">MESQSTHPHLPFIPKPGDQRASHPKNQLVASSVQQAPAQPAMAPTPAAKIHFLAKSLTGTKSFQENSESFTRGLAMVADSTADMSSILSGIIKCSEAGSKIYEQAKREEARARSGCWNNYFMEVASEAQWLTNTWGGLTWLPADVRAVLQQSYGTPVPSSYVRRLVLITRAAKAKGIDLHSLWVDGGLLRKAVGNDGQQCLYHSLAQIIVDEIMNGGTPVAKKAPHQSRQSSTVVHLNSGSQKSSDNKTDRSGSIETTPISGEFSHETPIAHGNDGLPVPSDTGTSKSLKAHTPQSTSGIKEPAPPVTRKRTFEQMNGAENSTHNNYKTLIMSIKPGKITQLRSEAIQKLEQAEPEKAAADYALGGLEAREEQLRQIRSHSRELIDTTNSGLRESANHDVLAGIVANTGEIYFNGINTLLDSFLQVPSGSRNERMAELLRVRHIEAAEKLNKAKKQMRVLGHIEKARAIQENYLQARDFGQSIRALWLQIDERVRDLEKACIVAFSCAEEEGYDFILALQDE</sequence>
<protein>
    <submittedName>
        <fullName evidence="2">Uncharacterized protein</fullName>
    </submittedName>
</protein>
<dbReference type="VEuPathDB" id="FungiDB:FOC4_g10005730"/>
<evidence type="ECO:0000313" key="2">
    <source>
        <dbReference type="EMBL" id="SCO91547.1"/>
    </source>
</evidence>